<evidence type="ECO:0000256" key="5">
    <source>
        <dbReference type="ARBA" id="ARBA00023136"/>
    </source>
</evidence>
<feature type="region of interest" description="Disordered" evidence="6">
    <location>
        <begin position="65"/>
        <end position="176"/>
    </location>
</feature>
<dbReference type="EMBL" id="CP002573">
    <property type="protein sequence ID" value="AEK57852.1"/>
    <property type="molecule type" value="Genomic_DNA"/>
</dbReference>
<dbReference type="InterPro" id="IPR005498">
    <property type="entry name" value="T4SS_VirB10/TraB/TrbI"/>
</dbReference>
<organism evidence="8 9">
    <name type="scientific">Acidithiobacillus caldus (strain SM-1)</name>
    <dbReference type="NCBI Taxonomy" id="990288"/>
    <lineage>
        <taxon>Bacteria</taxon>
        <taxon>Pseudomonadati</taxon>
        <taxon>Pseudomonadota</taxon>
        <taxon>Acidithiobacillia</taxon>
        <taxon>Acidithiobacillales</taxon>
        <taxon>Acidithiobacillaceae</taxon>
        <taxon>Acidithiobacillus</taxon>
    </lineage>
</organism>
<protein>
    <submittedName>
        <fullName evidence="8">TrbI protein</fullName>
    </submittedName>
</protein>
<evidence type="ECO:0000256" key="2">
    <source>
        <dbReference type="ARBA" id="ARBA00010265"/>
    </source>
</evidence>
<proteinExistence type="inferred from homology"/>
<name>F9ZMU3_ACICS</name>
<dbReference type="HOGENOM" id="CLU_042657_1_0_6"/>
<feature type="compositionally biased region" description="Low complexity" evidence="6">
    <location>
        <begin position="124"/>
        <end position="150"/>
    </location>
</feature>
<keyword evidence="4 7" id="KW-1133">Transmembrane helix</keyword>
<dbReference type="KEGG" id="acu:Atc_1203"/>
<keyword evidence="9" id="KW-1185">Reference proteome</keyword>
<dbReference type="InterPro" id="IPR042217">
    <property type="entry name" value="T4SS_VirB10/TrbI"/>
</dbReference>
<evidence type="ECO:0000256" key="7">
    <source>
        <dbReference type="SAM" id="Phobius"/>
    </source>
</evidence>
<sequence length="438" mass="45239">MADNSTPAGERSKKVRGNLIPDKTQLGAHLRSGKIAAFTVVGVVAIAAGGFWAIGALHGFGGAAKPAPMHPHKAPEIAPQPKSAPSISTPKPSTPSAPAKSAATTQPRGYESLHRTGVPPAGQPSAGLPSAGLPSAGPSPQMLAFQQALGQQGGSGEKVISWSGPSAGEPLSLQPTGMTASDALAQSLAMAKAASQKPSDASVSVYSTHLVRKEVSPYELLQGTVIPGILTTGIKSDIPGQVTAVVPHPVYNSLNGAYVLIPAGSRLIGQYAASSAMGQTRVNVAWTRIEFPNGTYIQLSRMPGTAPDGYAGFHDLVNNHTWTIFKNALLLSLIDVGMAVASPTSTSTNTTGVTGNQALQDGEQALAQTFGQAEAQLFQRYINIAPTLTIRPGYAFNVVVTKDLVFPGPYRHGTNLVATSANPRSPAQPTTIDPYPEP</sequence>
<comment type="similarity">
    <text evidence="2">Belongs to the TrbI/VirB10 family.</text>
</comment>
<evidence type="ECO:0000256" key="3">
    <source>
        <dbReference type="ARBA" id="ARBA00022692"/>
    </source>
</evidence>
<dbReference type="STRING" id="990288.Atc_1203"/>
<dbReference type="Proteomes" id="UP000006135">
    <property type="component" value="Chromosome"/>
</dbReference>
<dbReference type="Gene3D" id="2.40.128.260">
    <property type="entry name" value="Type IV secretion system, VirB10/TraB/TrbI"/>
    <property type="match status" value="1"/>
</dbReference>
<dbReference type="CDD" id="cd16429">
    <property type="entry name" value="VirB10"/>
    <property type="match status" value="1"/>
</dbReference>
<keyword evidence="3 7" id="KW-0812">Transmembrane</keyword>
<evidence type="ECO:0000313" key="9">
    <source>
        <dbReference type="Proteomes" id="UP000006135"/>
    </source>
</evidence>
<feature type="compositionally biased region" description="Low complexity" evidence="6">
    <location>
        <begin position="81"/>
        <end position="105"/>
    </location>
</feature>
<dbReference type="RefSeq" id="WP_014002722.1">
    <property type="nucleotide sequence ID" value="NC_015850.1"/>
</dbReference>
<dbReference type="AlphaFoldDB" id="F9ZMU3"/>
<evidence type="ECO:0000256" key="4">
    <source>
        <dbReference type="ARBA" id="ARBA00022989"/>
    </source>
</evidence>
<dbReference type="GeneID" id="92931198"/>
<reference evidence="8 9" key="1">
    <citation type="journal article" date="2011" name="J. Genet. Genomics">
        <title>Unraveling the Acidithiobacillus caldus complete genome and its central metabolisms for carbon assimilation.</title>
        <authorList>
            <person name="You X.Y."/>
            <person name="Guo X."/>
            <person name="Zheng H.J."/>
            <person name="Zhang M.J."/>
            <person name="Liu L.J."/>
            <person name="Zhu Y.Q."/>
            <person name="Zhu B."/>
            <person name="Wang S.Y."/>
            <person name="Zhao G.P."/>
            <person name="Poetsch A."/>
            <person name="Jiang C.Y."/>
            <person name="Liu S.J."/>
        </authorList>
    </citation>
    <scope>NUCLEOTIDE SEQUENCE [LARGE SCALE GENOMIC DNA]</scope>
    <source>
        <strain evidence="8 9">SM-1</strain>
    </source>
</reference>
<feature type="transmembrane region" description="Helical" evidence="7">
    <location>
        <begin position="35"/>
        <end position="60"/>
    </location>
</feature>
<dbReference type="Pfam" id="PF03743">
    <property type="entry name" value="TrbI"/>
    <property type="match status" value="1"/>
</dbReference>
<accession>F9ZMU3</accession>
<dbReference type="GO" id="GO:0016020">
    <property type="term" value="C:membrane"/>
    <property type="evidence" value="ECO:0007669"/>
    <property type="project" value="UniProtKB-SubCell"/>
</dbReference>
<feature type="region of interest" description="Disordered" evidence="6">
    <location>
        <begin position="415"/>
        <end position="438"/>
    </location>
</feature>
<keyword evidence="5 7" id="KW-0472">Membrane</keyword>
<feature type="compositionally biased region" description="Polar residues" evidence="6">
    <location>
        <begin position="416"/>
        <end position="431"/>
    </location>
</feature>
<evidence type="ECO:0000313" key="8">
    <source>
        <dbReference type="EMBL" id="AEK57852.1"/>
    </source>
</evidence>
<feature type="region of interest" description="Disordered" evidence="6">
    <location>
        <begin position="1"/>
        <end position="20"/>
    </location>
</feature>
<evidence type="ECO:0000256" key="1">
    <source>
        <dbReference type="ARBA" id="ARBA00004167"/>
    </source>
</evidence>
<evidence type="ECO:0000256" key="6">
    <source>
        <dbReference type="SAM" id="MobiDB-lite"/>
    </source>
</evidence>
<comment type="subcellular location">
    <subcellularLocation>
        <location evidence="1">Membrane</location>
        <topology evidence="1">Single-pass membrane protein</topology>
    </subcellularLocation>
</comment>
<gene>
    <name evidence="8" type="ordered locus">Atc_1203</name>
</gene>
<dbReference type="OrthoDB" id="9807354at2"/>